<keyword evidence="1" id="KW-0560">Oxidoreductase</keyword>
<evidence type="ECO:0000256" key="1">
    <source>
        <dbReference type="ARBA" id="ARBA00023002"/>
    </source>
</evidence>
<accession>A0A4Y6Q4J7</accession>
<dbReference type="InterPro" id="IPR013149">
    <property type="entry name" value="ADH-like_C"/>
</dbReference>
<dbReference type="SUPFAM" id="SSF51735">
    <property type="entry name" value="NAD(P)-binding Rossmann-fold domains"/>
    <property type="match status" value="1"/>
</dbReference>
<protein>
    <submittedName>
        <fullName evidence="3">NADP-dependent oxidoreductase</fullName>
    </submittedName>
</protein>
<dbReference type="InterPro" id="IPR020843">
    <property type="entry name" value="ER"/>
</dbReference>
<dbReference type="AlphaFoldDB" id="A0A4Y6Q4J7"/>
<dbReference type="GO" id="GO:0016628">
    <property type="term" value="F:oxidoreductase activity, acting on the CH-CH group of donors, NAD or NADP as acceptor"/>
    <property type="evidence" value="ECO:0007669"/>
    <property type="project" value="InterPro"/>
</dbReference>
<dbReference type="FunFam" id="3.40.50.720:FF:000121">
    <property type="entry name" value="Prostaglandin reductase 2"/>
    <property type="match status" value="1"/>
</dbReference>
<dbReference type="PANTHER" id="PTHR43205:SF7">
    <property type="entry name" value="PROSTAGLANDIN REDUCTASE 1"/>
    <property type="match status" value="1"/>
</dbReference>
<dbReference type="Pfam" id="PF16884">
    <property type="entry name" value="ADH_N_2"/>
    <property type="match status" value="1"/>
</dbReference>
<dbReference type="InterPro" id="IPR036291">
    <property type="entry name" value="NAD(P)-bd_dom_sf"/>
</dbReference>
<keyword evidence="4" id="KW-1185">Reference proteome</keyword>
<dbReference type="InterPro" id="IPR045010">
    <property type="entry name" value="MDR_fam"/>
</dbReference>
<feature type="domain" description="Enoyl reductase (ER)" evidence="2">
    <location>
        <begin position="16"/>
        <end position="329"/>
    </location>
</feature>
<dbReference type="OrthoDB" id="9805663at2"/>
<dbReference type="EMBL" id="CP041186">
    <property type="protein sequence ID" value="QDG54905.1"/>
    <property type="molecule type" value="Genomic_DNA"/>
</dbReference>
<evidence type="ECO:0000313" key="4">
    <source>
        <dbReference type="Proteomes" id="UP000315995"/>
    </source>
</evidence>
<dbReference type="SMART" id="SM00829">
    <property type="entry name" value="PKS_ER"/>
    <property type="match status" value="1"/>
</dbReference>
<dbReference type="SUPFAM" id="SSF50129">
    <property type="entry name" value="GroES-like"/>
    <property type="match status" value="1"/>
</dbReference>
<dbReference type="CDD" id="cd05288">
    <property type="entry name" value="PGDH"/>
    <property type="match status" value="1"/>
</dbReference>
<dbReference type="Gene3D" id="3.90.180.10">
    <property type="entry name" value="Medium-chain alcohol dehydrogenases, catalytic domain"/>
    <property type="match status" value="1"/>
</dbReference>
<dbReference type="Proteomes" id="UP000315995">
    <property type="component" value="Chromosome"/>
</dbReference>
<evidence type="ECO:0000259" key="2">
    <source>
        <dbReference type="SMART" id="SM00829"/>
    </source>
</evidence>
<organism evidence="3 4">
    <name type="scientific">Persicimonas caeni</name>
    <dbReference type="NCBI Taxonomy" id="2292766"/>
    <lineage>
        <taxon>Bacteria</taxon>
        <taxon>Deltaproteobacteria</taxon>
        <taxon>Bradymonadales</taxon>
        <taxon>Bradymonadaceae</taxon>
        <taxon>Persicimonas</taxon>
    </lineage>
</organism>
<dbReference type="PANTHER" id="PTHR43205">
    <property type="entry name" value="PROSTAGLANDIN REDUCTASE"/>
    <property type="match status" value="1"/>
</dbReference>
<evidence type="ECO:0000313" key="3">
    <source>
        <dbReference type="EMBL" id="QDG54905.1"/>
    </source>
</evidence>
<name>A0A4Y6Q4J7_PERCE</name>
<dbReference type="Gene3D" id="3.40.50.720">
    <property type="entry name" value="NAD(P)-binding Rossmann-like Domain"/>
    <property type="match status" value="1"/>
</dbReference>
<reference evidence="3 4" key="1">
    <citation type="submission" date="2019-06" db="EMBL/GenBank/DDBJ databases">
        <title>Persicimonas caeni gen. nov., sp. nov., a predatory bacterium isolated from solar saltern.</title>
        <authorList>
            <person name="Wang S."/>
        </authorList>
    </citation>
    <scope>NUCLEOTIDE SEQUENCE [LARGE SCALE GENOMIC DNA]</scope>
    <source>
        <strain evidence="3 4">YN101</strain>
    </source>
</reference>
<gene>
    <name evidence="3" type="ORF">FIV42_16110</name>
</gene>
<accession>A0A5B8YIA3</accession>
<dbReference type="Pfam" id="PF00107">
    <property type="entry name" value="ADH_zinc_N"/>
    <property type="match status" value="1"/>
</dbReference>
<sequence>MKAREIHLTEYPKGEPTLDTFELAEVELPEVGDGQVRLETLAFSVDPYMRGRMSGRRTYVDPFPLHDTLDGAAVSRVVDSKHDEVPEGSLVLSQHGWRDAAVALGDAVRVLPELPVSHTHFLGALGLTGFTAWVGLERIAELRADDVIYVSAAAGAVGSIAGQLAKHKGATVIGSAGSDAKVARLRELGFDEAFNYKTDPPKDALGRLAPDGLDVYFDNVGGDTLEAAMHYLNNFGRAAICGMISIYNATEPPPGPRNMSNIVSKRLKLQGFIVSDHWQDDFQTFAQQVSPLVIDGTIQADETIREGIEDAPQAFLDMLSGNKQGKMVVKVGE</sequence>
<dbReference type="InterPro" id="IPR041694">
    <property type="entry name" value="ADH_N_2"/>
</dbReference>
<proteinExistence type="predicted"/>
<dbReference type="InterPro" id="IPR011032">
    <property type="entry name" value="GroES-like_sf"/>
</dbReference>